<name>A0A8H2VM28_9HELO</name>
<protein>
    <submittedName>
        <fullName evidence="1">A171788d-8b4a-43a2-b718-ac40f90fb531</fullName>
    </submittedName>
</protein>
<dbReference type="AlphaFoldDB" id="A0A8H2VM28"/>
<reference evidence="1" key="1">
    <citation type="submission" date="2020-10" db="EMBL/GenBank/DDBJ databases">
        <authorList>
            <person name="Kusch S."/>
        </authorList>
    </citation>
    <scope>NUCLEOTIDE SEQUENCE</scope>
    <source>
        <strain evidence="1">SwB9</strain>
    </source>
</reference>
<sequence length="173" mass="19941">MEIPALSAGITFLQVREKALLRFGDRIDLAKREREVLVRLRRRDQFKSRYEEIENETASLKSFVQATLCDLYFGLKFLAHMFCITVIFLEAGDNIALNWRNFSWWLIGIAYMHGCKLCDLKGWNDDSMIGRQVYLEFCCIAAGFSTLSIWEGFTIFANTSHMGKAALFLSVMI</sequence>
<dbReference type="EMBL" id="CAJHIA010000002">
    <property type="protein sequence ID" value="CAD6440076.1"/>
    <property type="molecule type" value="Genomic_DNA"/>
</dbReference>
<comment type="caution">
    <text evidence="1">The sequence shown here is derived from an EMBL/GenBank/DDBJ whole genome shotgun (WGS) entry which is preliminary data.</text>
</comment>
<organism evidence="1 2">
    <name type="scientific">Sclerotinia trifoliorum</name>
    <dbReference type="NCBI Taxonomy" id="28548"/>
    <lineage>
        <taxon>Eukaryota</taxon>
        <taxon>Fungi</taxon>
        <taxon>Dikarya</taxon>
        <taxon>Ascomycota</taxon>
        <taxon>Pezizomycotina</taxon>
        <taxon>Leotiomycetes</taxon>
        <taxon>Helotiales</taxon>
        <taxon>Sclerotiniaceae</taxon>
        <taxon>Sclerotinia</taxon>
    </lineage>
</organism>
<proteinExistence type="predicted"/>
<evidence type="ECO:0000313" key="2">
    <source>
        <dbReference type="Proteomes" id="UP000624404"/>
    </source>
</evidence>
<keyword evidence="2" id="KW-1185">Reference proteome</keyword>
<gene>
    <name evidence="1" type="ORF">SCLTRI_LOCUS703</name>
</gene>
<accession>A0A8H2VM28</accession>
<dbReference type="Proteomes" id="UP000624404">
    <property type="component" value="Unassembled WGS sequence"/>
</dbReference>
<evidence type="ECO:0000313" key="1">
    <source>
        <dbReference type="EMBL" id="CAD6440076.1"/>
    </source>
</evidence>